<keyword evidence="3" id="KW-0347">Helicase</keyword>
<organism evidence="4 7">
    <name type="scientific">Phocaeicola dorei</name>
    <dbReference type="NCBI Taxonomy" id="357276"/>
    <lineage>
        <taxon>Bacteria</taxon>
        <taxon>Pseudomonadati</taxon>
        <taxon>Bacteroidota</taxon>
        <taxon>Bacteroidia</taxon>
        <taxon>Bacteroidales</taxon>
        <taxon>Bacteroidaceae</taxon>
        <taxon>Phocaeicola</taxon>
    </lineage>
</organism>
<sequence length="837" mass="97117">MNNPELQRAWQIIENTGTHLFLTGKAGTGKTTFLRNLKKESPKRTVIVAPTGIAAINAGGVTIHSFFQLPFAPFIPDTTFNTEQKHFRFSKEKINIIRSMDLLIIDEISMVRADLLDAIDSVLRRYRDRYKPFGGVQLLMIGDLQQLAPVVKETEWNMLNHYYDTSYFFGSLALKKTTYATIELKQVYRQNDPYFLSLLNKVRENKADEQTLAELNQRYIPNFHPAKEKGYIQLTTHNYQAQQINDHELSLIKEPVFSYKAEVTGIFPEYSYPTDETLMLKKGAQIMFVKNDPSPEKRYYNGMIGEITSIDEDGFTVHTKEKNEKIIVQPEEWTNSKYVLNEETKEITEEQEGVFKQYPVKLAWGITIHKSQGLTFEHAIIDARSAFAHGQAYVALSRCKTLEGMVLSSPLSVNAIISDTIIDDYNQYIETHTPNEELLCAMQQTYFLNLVSELFDFSPIARSFNEQARLIDEHFYKLFPQLLAEYKKQIQIFTTEIVDVSYRFHKQYERLVTQSTDYNTNNNLQIRIIKGAAYFEQKLRPFHKLAEATNLPTDNKELRKKTNNTLEEFLNTLTQKLSLLQYVEDNGFHASDYLRKKAYILLSGTDNENSSGTTAHDRKERTPRERASRERKRIEVPNDILHPELYRKITEWRGTKAKETGMPAYVIIQQKALLGMVNLLPNDAESLEAVPYFGHKGVENYGLELLEIIRNYMKEQNLQRPEIRTVFVPRENKKNKEDTKKVSFRLFKEGMKVKEIAEFRELTTGTISNHLLHYVQTGDIKLQELVDQEKINYITAHLQKLPSLPQGVKEIKEKLGEYASYDEIRFVFEVYKKHIPA</sequence>
<dbReference type="GO" id="GO:0003676">
    <property type="term" value="F:nucleic acid binding"/>
    <property type="evidence" value="ECO:0007669"/>
    <property type="project" value="InterPro"/>
</dbReference>
<dbReference type="SUPFAM" id="SSF52540">
    <property type="entry name" value="P-loop containing nucleoside triphosphate hydrolases"/>
    <property type="match status" value="2"/>
</dbReference>
<dbReference type="CDD" id="cd18809">
    <property type="entry name" value="SF1_C_RecD"/>
    <property type="match status" value="1"/>
</dbReference>
<dbReference type="InterPro" id="IPR027417">
    <property type="entry name" value="P-loop_NTPase"/>
</dbReference>
<dbReference type="Pfam" id="PF05970">
    <property type="entry name" value="PIF1"/>
    <property type="match status" value="1"/>
</dbReference>
<dbReference type="Pfam" id="PF14493">
    <property type="entry name" value="HTH_40"/>
    <property type="match status" value="1"/>
</dbReference>
<comment type="caution">
    <text evidence="4">The sequence shown here is derived from an EMBL/GenBank/DDBJ whole genome shotgun (WGS) entry which is preliminary data.</text>
</comment>
<dbReference type="PANTHER" id="PTHR47642">
    <property type="entry name" value="ATP-DEPENDENT DNA HELICASE"/>
    <property type="match status" value="1"/>
</dbReference>
<dbReference type="Proteomes" id="UP001055104">
    <property type="component" value="Unassembled WGS sequence"/>
</dbReference>
<dbReference type="GO" id="GO:0000723">
    <property type="term" value="P:telomere maintenance"/>
    <property type="evidence" value="ECO:0007669"/>
    <property type="project" value="InterPro"/>
</dbReference>
<dbReference type="SMART" id="SM00382">
    <property type="entry name" value="AAA"/>
    <property type="match status" value="1"/>
</dbReference>
<dbReference type="SMART" id="SM00341">
    <property type="entry name" value="HRDC"/>
    <property type="match status" value="1"/>
</dbReference>
<proteinExistence type="predicted"/>
<keyword evidence="3" id="KW-0547">Nucleotide-binding</keyword>
<dbReference type="InterPro" id="IPR051055">
    <property type="entry name" value="PIF1_helicase"/>
</dbReference>
<dbReference type="Gene3D" id="3.40.50.300">
    <property type="entry name" value="P-loop containing nucleotide triphosphate hydrolases"/>
    <property type="match status" value="2"/>
</dbReference>
<dbReference type="GO" id="GO:0006281">
    <property type="term" value="P:DNA repair"/>
    <property type="evidence" value="ECO:0007669"/>
    <property type="project" value="InterPro"/>
</dbReference>
<dbReference type="Proteomes" id="UP000294834">
    <property type="component" value="Unassembled WGS sequence"/>
</dbReference>
<dbReference type="InterPro" id="IPR010997">
    <property type="entry name" value="HRDC-like_sf"/>
</dbReference>
<reference evidence="5 6" key="2">
    <citation type="journal article" date="2019" name="Nat. Microbiol.">
        <title>Genomic variation and strain-specific functional adaptation in the human gut microbiome during early life.</title>
        <authorList>
            <person name="Vatanen T."/>
            <person name="Plichta D.R."/>
            <person name="Somani J."/>
            <person name="Munch P.C."/>
            <person name="Arthur T.D."/>
            <person name="Hall A.B."/>
            <person name="Rudolf S."/>
            <person name="Oakeley E.J."/>
            <person name="Ke X."/>
            <person name="Young R.A."/>
            <person name="Haiser H.J."/>
            <person name="Kolde R."/>
            <person name="Yassour M."/>
            <person name="Luopajarvi K."/>
            <person name="Siljander H."/>
            <person name="Virtanen S.M."/>
            <person name="Ilonen J."/>
            <person name="Uibo R."/>
            <person name="Tillmann V."/>
            <person name="Mokurov S."/>
            <person name="Dorshakova N."/>
            <person name="Porter J.A."/>
            <person name="McHardy A.C."/>
            <person name="Lahdesmaki H."/>
            <person name="Vlamakis H."/>
            <person name="Huttenhower C."/>
            <person name="Knip M."/>
            <person name="Xavier R.J."/>
        </authorList>
    </citation>
    <scope>NUCLEOTIDE SEQUENCE [LARGE SCALE GENOMIC DNA]</scope>
    <source>
        <strain evidence="5 6">RJX1052</strain>
    </source>
</reference>
<gene>
    <name evidence="3" type="ORF">CE91St7_05940</name>
    <name evidence="5" type="ORF">E1J06_18580</name>
    <name evidence="4" type="ORF">F2Y61_15775</name>
</gene>
<evidence type="ECO:0000256" key="1">
    <source>
        <dbReference type="SAM" id="MobiDB-lite"/>
    </source>
</evidence>
<keyword evidence="3" id="KW-0067">ATP-binding</keyword>
<dbReference type="InterPro" id="IPR010285">
    <property type="entry name" value="DNA_helicase_pif1-like_DEAD"/>
</dbReference>
<evidence type="ECO:0000313" key="3">
    <source>
        <dbReference type="EMBL" id="GKH79710.1"/>
    </source>
</evidence>
<dbReference type="Gene3D" id="1.10.150.80">
    <property type="entry name" value="HRDC domain"/>
    <property type="match status" value="1"/>
</dbReference>
<feature type="compositionally biased region" description="Polar residues" evidence="1">
    <location>
        <begin position="605"/>
        <end position="614"/>
    </location>
</feature>
<dbReference type="EMBL" id="SLTX01000001">
    <property type="protein sequence ID" value="TDB09210.1"/>
    <property type="molecule type" value="Genomic_DNA"/>
</dbReference>
<evidence type="ECO:0000259" key="2">
    <source>
        <dbReference type="PROSITE" id="PS50967"/>
    </source>
</evidence>
<dbReference type="Gene3D" id="2.30.30.940">
    <property type="match status" value="1"/>
</dbReference>
<dbReference type="eggNOG" id="COG0507">
    <property type="taxonomic scope" value="Bacteria"/>
</dbReference>
<dbReference type="EMBL" id="VVZB01000009">
    <property type="protein sequence ID" value="KAA5381268.1"/>
    <property type="molecule type" value="Genomic_DNA"/>
</dbReference>
<dbReference type="eggNOG" id="COG4955">
    <property type="taxonomic scope" value="Bacteria"/>
</dbReference>
<dbReference type="RefSeq" id="WP_007840829.1">
    <property type="nucleotide sequence ID" value="NZ_BAABYF010000001.1"/>
</dbReference>
<reference evidence="4 7" key="1">
    <citation type="journal article" date="2019" name="Nat. Med.">
        <title>A library of human gut bacterial isolates paired with longitudinal multiomics data enables mechanistic microbiome research.</title>
        <authorList>
            <person name="Poyet M."/>
            <person name="Groussin M."/>
            <person name="Gibbons S.M."/>
            <person name="Avila-Pacheco J."/>
            <person name="Jiang X."/>
            <person name="Kearney S.M."/>
            <person name="Perrotta A.R."/>
            <person name="Berdy B."/>
            <person name="Zhao S."/>
            <person name="Lieberman T.D."/>
            <person name="Swanson P.K."/>
            <person name="Smith M."/>
            <person name="Roesemann S."/>
            <person name="Alexander J.E."/>
            <person name="Rich S.A."/>
            <person name="Livny J."/>
            <person name="Vlamakis H."/>
            <person name="Clish C."/>
            <person name="Bullock K."/>
            <person name="Deik A."/>
            <person name="Scott J."/>
            <person name="Pierce K.A."/>
            <person name="Xavier R.J."/>
            <person name="Alm E.J."/>
        </authorList>
    </citation>
    <scope>NUCLEOTIDE SEQUENCE [LARGE SCALE GENOMIC DNA]</scope>
    <source>
        <strain evidence="4 7">BIOML-A5</strain>
    </source>
</reference>
<feature type="compositionally biased region" description="Basic and acidic residues" evidence="1">
    <location>
        <begin position="615"/>
        <end position="633"/>
    </location>
</feature>
<protein>
    <submittedName>
        <fullName evidence="4">AAA family ATPase</fullName>
    </submittedName>
    <submittedName>
        <fullName evidence="3">Helicase</fullName>
    </submittedName>
</protein>
<evidence type="ECO:0000313" key="4">
    <source>
        <dbReference type="EMBL" id="KAA5381268.1"/>
    </source>
</evidence>
<dbReference type="Proteomes" id="UP000347681">
    <property type="component" value="Unassembled WGS sequence"/>
</dbReference>
<reference evidence="3" key="3">
    <citation type="submission" date="2022-01" db="EMBL/GenBank/DDBJ databases">
        <title>Novel bile acid biosynthetic pathways are enriched in the microbiome of centenarians.</title>
        <authorList>
            <person name="Sato Y."/>
            <person name="Atarashi K."/>
            <person name="Plichta R.D."/>
            <person name="Arai Y."/>
            <person name="Sasajima S."/>
            <person name="Kearney M.S."/>
            <person name="Suda W."/>
            <person name="Takeshita K."/>
            <person name="Sasaki T."/>
            <person name="Okamoto S."/>
            <person name="Skelly N.A."/>
            <person name="Okamura Y."/>
            <person name="Vlamakis H."/>
            <person name="Li Y."/>
            <person name="Tanoue T."/>
            <person name="Takei H."/>
            <person name="Nittono H."/>
            <person name="Narushima S."/>
            <person name="Irie J."/>
            <person name="Itoh H."/>
            <person name="Moriya K."/>
            <person name="Sugiura Y."/>
            <person name="Suematsu M."/>
            <person name="Moritoki N."/>
            <person name="Shibata S."/>
            <person name="Littman R.D."/>
            <person name="Fischbach A.M."/>
            <person name="Uwamino Y."/>
            <person name="Inoue T."/>
            <person name="Honda A."/>
            <person name="Hattori M."/>
            <person name="Murai T."/>
            <person name="Xavier J.R."/>
            <person name="Hirose N."/>
            <person name="Honda K."/>
        </authorList>
    </citation>
    <scope>NUCLEOTIDE SEQUENCE</scope>
    <source>
        <strain evidence="3">CE91-St7</strain>
    </source>
</reference>
<dbReference type="SUPFAM" id="SSF47819">
    <property type="entry name" value="HRDC-like"/>
    <property type="match status" value="1"/>
</dbReference>
<feature type="domain" description="HRDC" evidence="2">
    <location>
        <begin position="639"/>
        <end position="719"/>
    </location>
</feature>
<dbReference type="InterPro" id="IPR029491">
    <property type="entry name" value="Helicase_HTH"/>
</dbReference>
<evidence type="ECO:0000313" key="7">
    <source>
        <dbReference type="Proteomes" id="UP000347681"/>
    </source>
</evidence>
<dbReference type="InterPro" id="IPR044876">
    <property type="entry name" value="HRDC_dom_sf"/>
</dbReference>
<dbReference type="Pfam" id="PF00570">
    <property type="entry name" value="HRDC"/>
    <property type="match status" value="1"/>
</dbReference>
<dbReference type="GO" id="GO:0000166">
    <property type="term" value="F:nucleotide binding"/>
    <property type="evidence" value="ECO:0007669"/>
    <property type="project" value="InterPro"/>
</dbReference>
<dbReference type="InterPro" id="IPR003593">
    <property type="entry name" value="AAA+_ATPase"/>
</dbReference>
<dbReference type="FunFam" id="3.40.50.300:FF:001498">
    <property type="entry name" value="ATP-dependent DNA helicase"/>
    <property type="match status" value="1"/>
</dbReference>
<name>A0A076J2J6_9BACT</name>
<dbReference type="InterPro" id="IPR002121">
    <property type="entry name" value="HRDC_dom"/>
</dbReference>
<dbReference type="EMBL" id="BQOB01000001">
    <property type="protein sequence ID" value="GKH79710.1"/>
    <property type="molecule type" value="Genomic_DNA"/>
</dbReference>
<feature type="region of interest" description="Disordered" evidence="1">
    <location>
        <begin position="605"/>
        <end position="633"/>
    </location>
</feature>
<evidence type="ECO:0000313" key="6">
    <source>
        <dbReference type="Proteomes" id="UP000294834"/>
    </source>
</evidence>
<dbReference type="KEGG" id="bdo:EL88_21880"/>
<dbReference type="PROSITE" id="PS50967">
    <property type="entry name" value="HRDC"/>
    <property type="match status" value="1"/>
</dbReference>
<keyword evidence="3" id="KW-0378">Hydrolase</keyword>
<dbReference type="KEGG" id="bdh:GV66_02705"/>
<dbReference type="eggNOG" id="COG0210">
    <property type="taxonomic scope" value="Bacteria"/>
</dbReference>
<dbReference type="GO" id="GO:0003678">
    <property type="term" value="F:DNA helicase activity"/>
    <property type="evidence" value="ECO:0007669"/>
    <property type="project" value="InterPro"/>
</dbReference>
<dbReference type="AlphaFoldDB" id="A0A076J2J6"/>
<accession>A0A076J2J6</accession>
<evidence type="ECO:0000313" key="5">
    <source>
        <dbReference type="EMBL" id="TDB09210.1"/>
    </source>
</evidence>